<dbReference type="AlphaFoldDB" id="A0A9N8KW81"/>
<keyword evidence="2" id="KW-1185">Reference proteome</keyword>
<gene>
    <name evidence="1" type="ORF">CINC_LOCUS13238</name>
</gene>
<dbReference type="EMBL" id="LR824012">
    <property type="protein sequence ID" value="CAD0198967.1"/>
    <property type="molecule type" value="Genomic_DNA"/>
</dbReference>
<organism evidence="1 2">
    <name type="scientific">Chrysodeixis includens</name>
    <name type="common">Soybean looper</name>
    <name type="synonym">Pseudoplusia includens</name>
    <dbReference type="NCBI Taxonomy" id="689277"/>
    <lineage>
        <taxon>Eukaryota</taxon>
        <taxon>Metazoa</taxon>
        <taxon>Ecdysozoa</taxon>
        <taxon>Arthropoda</taxon>
        <taxon>Hexapoda</taxon>
        <taxon>Insecta</taxon>
        <taxon>Pterygota</taxon>
        <taxon>Neoptera</taxon>
        <taxon>Endopterygota</taxon>
        <taxon>Lepidoptera</taxon>
        <taxon>Glossata</taxon>
        <taxon>Ditrysia</taxon>
        <taxon>Noctuoidea</taxon>
        <taxon>Noctuidae</taxon>
        <taxon>Plusiinae</taxon>
        <taxon>Chrysodeixis</taxon>
    </lineage>
</organism>
<dbReference type="Proteomes" id="UP001154114">
    <property type="component" value="Chromosome 9"/>
</dbReference>
<accession>A0A9N8KW81</accession>
<evidence type="ECO:0000313" key="2">
    <source>
        <dbReference type="Proteomes" id="UP001154114"/>
    </source>
</evidence>
<reference evidence="1" key="1">
    <citation type="submission" date="2021-12" db="EMBL/GenBank/DDBJ databases">
        <authorList>
            <person name="King R."/>
        </authorList>
    </citation>
    <scope>NUCLEOTIDE SEQUENCE</scope>
</reference>
<evidence type="ECO:0000313" key="1">
    <source>
        <dbReference type="EMBL" id="CAD0198967.1"/>
    </source>
</evidence>
<name>A0A9N8KW81_CHRIL</name>
<proteinExistence type="predicted"/>
<protein>
    <submittedName>
        <fullName evidence="1">Uncharacterized protein</fullName>
    </submittedName>
</protein>
<sequence>MRLSTKINDAQNNYSTRTKSRAQLVSDISAKVLPTSDVISISSFIRKIKSLKRQNYILNKKNTFCVVISHKKFSATVWLCILVFARDCTHLCKKMTFDRV</sequence>